<accession>A0ACD4NHX2</accession>
<evidence type="ECO:0000313" key="2">
    <source>
        <dbReference type="Proteomes" id="UP001163223"/>
    </source>
</evidence>
<proteinExistence type="predicted"/>
<dbReference type="Proteomes" id="UP001163223">
    <property type="component" value="Chromosome"/>
</dbReference>
<reference evidence="1" key="1">
    <citation type="submission" date="2022-11" db="EMBL/GenBank/DDBJ databases">
        <title>beta-Carotene-producing bacterium, Jeongeuplla avenae sp. nov., alleviates the salt stress of Arabidopsis seedlings.</title>
        <authorList>
            <person name="Jiang L."/>
            <person name="Lee J."/>
        </authorList>
    </citation>
    <scope>NUCLEOTIDE SEQUENCE</scope>
    <source>
        <strain evidence="1">DY_R2A_6</strain>
    </source>
</reference>
<gene>
    <name evidence="1" type="ORF">OXU80_16080</name>
</gene>
<name>A0ACD4NHX2_9HYPH</name>
<organism evidence="1 2">
    <name type="scientific">Antarcticirhabdus aurantiaca</name>
    <dbReference type="NCBI Taxonomy" id="2606717"/>
    <lineage>
        <taxon>Bacteria</taxon>
        <taxon>Pseudomonadati</taxon>
        <taxon>Pseudomonadota</taxon>
        <taxon>Alphaproteobacteria</taxon>
        <taxon>Hyphomicrobiales</taxon>
        <taxon>Aurantimonadaceae</taxon>
        <taxon>Antarcticirhabdus</taxon>
    </lineage>
</organism>
<dbReference type="EMBL" id="CP113520">
    <property type="protein sequence ID" value="WAJ26410.1"/>
    <property type="molecule type" value="Genomic_DNA"/>
</dbReference>
<evidence type="ECO:0000313" key="1">
    <source>
        <dbReference type="EMBL" id="WAJ26410.1"/>
    </source>
</evidence>
<keyword evidence="2" id="KW-1185">Reference proteome</keyword>
<sequence>MRVERLSWPSSLQPAPSGYSAQRASGLADGAETKPTGCPMRQIHIAEGLTMRFPGRDGEFDEGVEVGLVAALMSVGRDEISCRVSAASRDQLVAVAAEFNYRLGTQNRDGDWEDLTFLSARRRSKPRLAFSRAEAAG</sequence>
<protein>
    <submittedName>
        <fullName evidence="1">Uncharacterized protein</fullName>
    </submittedName>
</protein>